<dbReference type="PROSITE" id="PS51094">
    <property type="entry name" value="PTS_EIIA_TYPE_2"/>
    <property type="match status" value="1"/>
</dbReference>
<dbReference type="SUPFAM" id="SSF55804">
    <property type="entry name" value="Phoshotransferase/anion transport protein"/>
    <property type="match status" value="1"/>
</dbReference>
<proteinExistence type="predicted"/>
<dbReference type="CDD" id="cd00211">
    <property type="entry name" value="PTS_IIA_fru"/>
    <property type="match status" value="1"/>
</dbReference>
<reference evidence="2 3" key="1">
    <citation type="submission" date="2019-07" db="EMBL/GenBank/DDBJ databases">
        <title>Whole genome shotgun sequence of Oceanobacillus sojae NBRC 105379.</title>
        <authorList>
            <person name="Hosoyama A."/>
            <person name="Uohara A."/>
            <person name="Ohji S."/>
            <person name="Ichikawa N."/>
        </authorList>
    </citation>
    <scope>NUCLEOTIDE SEQUENCE [LARGE SCALE GENOMIC DNA]</scope>
    <source>
        <strain evidence="2 3">NBRC 105379</strain>
    </source>
</reference>
<gene>
    <name evidence="2" type="ORF">OSO01_10380</name>
</gene>
<name>A0A511ZFR9_9BACI</name>
<sequence>MNLLDLFDEQLVHFDLEAESSDELLGKMVEYLEKRNLVKDTYRQAVIEREHKFPTGLPTKVMSIAIPHTDVVHVNQSCISITRLKKPVSFREMGNSNNVVEVNLVFMLALNGSQDHLKVIQKLISLFSLEDVMKDLQKANSKKQLLNTVFQAIHEMETI</sequence>
<protein>
    <submittedName>
        <fullName evidence="2">PTS sugar transporter subunit IIA</fullName>
    </submittedName>
</protein>
<dbReference type="AlphaFoldDB" id="A0A511ZFR9"/>
<organism evidence="2 3">
    <name type="scientific">Oceanobacillus sojae</name>
    <dbReference type="NCBI Taxonomy" id="582851"/>
    <lineage>
        <taxon>Bacteria</taxon>
        <taxon>Bacillati</taxon>
        <taxon>Bacillota</taxon>
        <taxon>Bacilli</taxon>
        <taxon>Bacillales</taxon>
        <taxon>Bacillaceae</taxon>
        <taxon>Oceanobacillus</taxon>
    </lineage>
</organism>
<keyword evidence="2" id="KW-0762">Sugar transport</keyword>
<dbReference type="RefSeq" id="WP_147209311.1">
    <property type="nucleotide sequence ID" value="NZ_BJYM01000003.1"/>
</dbReference>
<dbReference type="PANTHER" id="PTHR47738">
    <property type="entry name" value="PTS SYSTEM FRUCTOSE-LIKE EIIA COMPONENT-RELATED"/>
    <property type="match status" value="1"/>
</dbReference>
<dbReference type="InterPro" id="IPR016152">
    <property type="entry name" value="PTrfase/Anion_transptr"/>
</dbReference>
<dbReference type="EMBL" id="BJYM01000003">
    <property type="protein sequence ID" value="GEN86299.1"/>
    <property type="molecule type" value="Genomic_DNA"/>
</dbReference>
<dbReference type="Gene3D" id="3.40.930.10">
    <property type="entry name" value="Mannitol-specific EII, Chain A"/>
    <property type="match status" value="1"/>
</dbReference>
<keyword evidence="3" id="KW-1185">Reference proteome</keyword>
<dbReference type="OrthoDB" id="370976at2"/>
<dbReference type="Proteomes" id="UP000321558">
    <property type="component" value="Unassembled WGS sequence"/>
</dbReference>
<dbReference type="Pfam" id="PF00359">
    <property type="entry name" value="PTS_EIIA_2"/>
    <property type="match status" value="1"/>
</dbReference>
<dbReference type="InterPro" id="IPR002178">
    <property type="entry name" value="PTS_EIIA_type-2_dom"/>
</dbReference>
<feature type="domain" description="PTS EIIA type-2" evidence="1">
    <location>
        <begin position="5"/>
        <end position="152"/>
    </location>
</feature>
<keyword evidence="2" id="KW-0813">Transport</keyword>
<dbReference type="PANTHER" id="PTHR47738:SF3">
    <property type="entry name" value="PHOSPHOTRANSFERASE SYSTEM MANNITOL_FRUCTOSE-SPECIFIC IIA DOMAIN CONTAINING PROTEIN"/>
    <property type="match status" value="1"/>
</dbReference>
<comment type="caution">
    <text evidence="2">The sequence shown here is derived from an EMBL/GenBank/DDBJ whole genome shotgun (WGS) entry which is preliminary data.</text>
</comment>
<accession>A0A511ZFR9</accession>
<evidence type="ECO:0000313" key="2">
    <source>
        <dbReference type="EMBL" id="GEN86299.1"/>
    </source>
</evidence>
<dbReference type="InterPro" id="IPR051541">
    <property type="entry name" value="PTS_SugarTrans_NitroReg"/>
</dbReference>
<evidence type="ECO:0000313" key="3">
    <source>
        <dbReference type="Proteomes" id="UP000321558"/>
    </source>
</evidence>
<evidence type="ECO:0000259" key="1">
    <source>
        <dbReference type="PROSITE" id="PS51094"/>
    </source>
</evidence>